<accession>A0A8H7AG81</accession>
<dbReference type="GO" id="GO:0006631">
    <property type="term" value="P:fatty acid metabolic process"/>
    <property type="evidence" value="ECO:0007669"/>
    <property type="project" value="UniProtKB-ARBA"/>
</dbReference>
<evidence type="ECO:0000256" key="5">
    <source>
        <dbReference type="ARBA" id="ARBA00023004"/>
    </source>
</evidence>
<dbReference type="OrthoDB" id="823504at2759"/>
<evidence type="ECO:0000256" key="6">
    <source>
        <dbReference type="SAM" id="MobiDB-lite"/>
    </source>
</evidence>
<evidence type="ECO:0000256" key="4">
    <source>
        <dbReference type="ARBA" id="ARBA00023002"/>
    </source>
</evidence>
<evidence type="ECO:0008006" key="9">
    <source>
        <dbReference type="Google" id="ProtNLM"/>
    </source>
</evidence>
<keyword evidence="8" id="KW-1185">Reference proteome</keyword>
<dbReference type="GO" id="GO:0016705">
    <property type="term" value="F:oxidoreductase activity, acting on paired donors, with incorporation or reduction of molecular oxygen"/>
    <property type="evidence" value="ECO:0007669"/>
    <property type="project" value="InterPro"/>
</dbReference>
<dbReference type="InterPro" id="IPR019791">
    <property type="entry name" value="Haem_peroxidase_animal"/>
</dbReference>
<dbReference type="GO" id="GO:0006979">
    <property type="term" value="P:response to oxidative stress"/>
    <property type="evidence" value="ECO:0007669"/>
    <property type="project" value="InterPro"/>
</dbReference>
<comment type="subunit">
    <text evidence="1">Homotetramer.</text>
</comment>
<dbReference type="CDD" id="cd20612">
    <property type="entry name" value="CYP_LDS-like_C"/>
    <property type="match status" value="1"/>
</dbReference>
<dbReference type="Pfam" id="PF03098">
    <property type="entry name" value="An_peroxidase"/>
    <property type="match status" value="2"/>
</dbReference>
<name>A0A8H7AG81_9EURO</name>
<dbReference type="EMBL" id="JAACFV010000052">
    <property type="protein sequence ID" value="KAF7508575.1"/>
    <property type="molecule type" value="Genomic_DNA"/>
</dbReference>
<dbReference type="InterPro" id="IPR034812">
    <property type="entry name" value="Ppo-like_N"/>
</dbReference>
<dbReference type="Gene3D" id="1.10.640.10">
    <property type="entry name" value="Haem peroxidase domain superfamily, animal type"/>
    <property type="match status" value="1"/>
</dbReference>
<keyword evidence="2" id="KW-0479">Metal-binding</keyword>
<evidence type="ECO:0000313" key="7">
    <source>
        <dbReference type="EMBL" id="KAF7508575.1"/>
    </source>
</evidence>
<dbReference type="AlphaFoldDB" id="A0A8H7AG81"/>
<evidence type="ECO:0000256" key="2">
    <source>
        <dbReference type="ARBA" id="ARBA00022723"/>
    </source>
</evidence>
<protein>
    <recommendedName>
        <fullName evidence="9">Linoleate 10R-lipoxygenase</fullName>
    </recommendedName>
</protein>
<sequence>MFRRLSKTFHRKKDSNSHTNGYTNGNRGKGAPMTNGSVSHSSSEHDNSKETQATRADVQSTFEQYAQVIHAAQRPLPTESGDGAYLTTEEPSGFMADLKALGFKEIKTIKHIMEEKASGKLQDDKKMLMEEVMQLVAALPDKSSNRVQLTGMFLDELWNSLQHPPLSYLGDKYLYRSADGSNNSYIFPMLGAANTPYARSVRPMTIQPGALPDPGLVFDSLFARQKFNPSPNKVSSIFFDWASLIIHDLFQTDHRDFSISKTSSYLDLSILYGDVQEDQNHMRTFQDGKIKPDCFSESRLLAFPPACGVMLIMLNRFHNYVVEQLAVINENGRFTRPSDRLAPEQAEQAWKKYDNDLFQTGRLITCGLYINITLYDYLRTILNLTRSNSTWTLDPRMDKPKTFGQDGTPQGVGNQVSVEFNLAYRWHSCTSEKDEKWTEEVYQELFGKKADEVSFPELMAGLSKWDKDMADDPMKRPFAHLRRGEDGKYNDDDLVRIMQGSIEDVAGSFGPRNVPKCLRPIEILGMKQARAWNCGSLNEFRKFFGLKQYDTFEEINSDPYIADQLRRLYEHPDFVELYPGIVSEEAKPPMVPGVGITPTYTISRAVLSDAVGLVRGDRFYTLDYNPKNLTNWGFQESNYSLAINQGCVFYKLMLRAFPNHFKPDSIYAHYPMTIPSEMAVVMKDLGRYHDFSWEKPMRIPPRINLTSYPAAKYILERAQDFNVMWNEGFEHAMGKTGLKFMLAGDTPFHTNQREVMSKSLYRKDWHRAVKDFYEYQTLKLLREKSCQIAGINQVDITRDVGNLAHVHFAANMFALPLKTEENPHGIFSEHEMYMMMSVIFTAIFFDFEPTKSFPLRKVALKLSTMLGTLIEANVKTVNATGFAAKLIDSYRENENALSDYGIHMVRRLTETGMTPHEIAFSQIMPTATAMVPNQSQVFTQIIDYYLSAEGKVHLPEINRLAKIDTPESDDKLLRYAMEGIRLNGTFGSYRRSTVSTTVDDGGRKVDIKPEDKVFVSFVTAARDEKIFPSPNEVRIDRPLDSYIHYGIGPHTCLGKEASMVALTAMLRAVGKLKNLRRAPGPQGELKKIPRPGGFYVYMREDQGSYYVFPLTMKVHFDGEVPAPTKAKAR</sequence>
<dbReference type="InterPro" id="IPR050783">
    <property type="entry name" value="Oxylipin_biosynth_metab"/>
</dbReference>
<evidence type="ECO:0000256" key="1">
    <source>
        <dbReference type="ARBA" id="ARBA00011881"/>
    </source>
</evidence>
<keyword evidence="4" id="KW-0560">Oxidoreductase</keyword>
<dbReference type="GO" id="GO:0005506">
    <property type="term" value="F:iron ion binding"/>
    <property type="evidence" value="ECO:0007669"/>
    <property type="project" value="InterPro"/>
</dbReference>
<organism evidence="7 8">
    <name type="scientific">Endocarpon pusillum</name>
    <dbReference type="NCBI Taxonomy" id="364733"/>
    <lineage>
        <taxon>Eukaryota</taxon>
        <taxon>Fungi</taxon>
        <taxon>Dikarya</taxon>
        <taxon>Ascomycota</taxon>
        <taxon>Pezizomycotina</taxon>
        <taxon>Eurotiomycetes</taxon>
        <taxon>Chaetothyriomycetidae</taxon>
        <taxon>Verrucariales</taxon>
        <taxon>Verrucariaceae</taxon>
        <taxon>Endocarpon</taxon>
    </lineage>
</organism>
<keyword evidence="3" id="KW-0223">Dioxygenase</keyword>
<dbReference type="Pfam" id="PF00067">
    <property type="entry name" value="p450"/>
    <property type="match status" value="1"/>
</dbReference>
<dbReference type="GO" id="GO:0020037">
    <property type="term" value="F:heme binding"/>
    <property type="evidence" value="ECO:0007669"/>
    <property type="project" value="InterPro"/>
</dbReference>
<evidence type="ECO:0000256" key="3">
    <source>
        <dbReference type="ARBA" id="ARBA00022964"/>
    </source>
</evidence>
<dbReference type="PANTHER" id="PTHR11903">
    <property type="entry name" value="PROSTAGLANDIN G/H SYNTHASE"/>
    <property type="match status" value="1"/>
</dbReference>
<dbReference type="PANTHER" id="PTHR11903:SF13">
    <property type="entry name" value="LINOLEATE 10R-LIPOXYGENASE"/>
    <property type="match status" value="1"/>
</dbReference>
<dbReference type="SUPFAM" id="SSF48264">
    <property type="entry name" value="Cytochrome P450"/>
    <property type="match status" value="1"/>
</dbReference>
<dbReference type="InterPro" id="IPR010255">
    <property type="entry name" value="Haem_peroxidase_sf"/>
</dbReference>
<feature type="compositionally biased region" description="Basic residues" evidence="6">
    <location>
        <begin position="1"/>
        <end position="13"/>
    </location>
</feature>
<dbReference type="PROSITE" id="PS50292">
    <property type="entry name" value="PEROXIDASE_3"/>
    <property type="match status" value="1"/>
</dbReference>
<dbReference type="GO" id="GO:0051213">
    <property type="term" value="F:dioxygenase activity"/>
    <property type="evidence" value="ECO:0007669"/>
    <property type="project" value="UniProtKB-KW"/>
</dbReference>
<evidence type="ECO:0000313" key="8">
    <source>
        <dbReference type="Proteomes" id="UP000606974"/>
    </source>
</evidence>
<keyword evidence="5" id="KW-0408">Iron</keyword>
<dbReference type="PRINTS" id="PR00457">
    <property type="entry name" value="ANPEROXIDASE"/>
</dbReference>
<comment type="caution">
    <text evidence="7">The sequence shown here is derived from an EMBL/GenBank/DDBJ whole genome shotgun (WGS) entry which is preliminary data.</text>
</comment>
<dbReference type="GO" id="GO:0004601">
    <property type="term" value="F:peroxidase activity"/>
    <property type="evidence" value="ECO:0007669"/>
    <property type="project" value="InterPro"/>
</dbReference>
<dbReference type="FunFam" id="1.10.640.10:FF:000005">
    <property type="entry name" value="Fatty acid oxygenase"/>
    <property type="match status" value="1"/>
</dbReference>
<dbReference type="Gene3D" id="1.10.630.10">
    <property type="entry name" value="Cytochrome P450"/>
    <property type="match status" value="1"/>
</dbReference>
<dbReference type="Proteomes" id="UP000606974">
    <property type="component" value="Unassembled WGS sequence"/>
</dbReference>
<proteinExistence type="predicted"/>
<feature type="region of interest" description="Disordered" evidence="6">
    <location>
        <begin position="1"/>
        <end position="56"/>
    </location>
</feature>
<gene>
    <name evidence="7" type="ORF">GJ744_009124</name>
</gene>
<dbReference type="InterPro" id="IPR036396">
    <property type="entry name" value="Cyt_P450_sf"/>
</dbReference>
<dbReference type="SUPFAM" id="SSF48113">
    <property type="entry name" value="Heme-dependent peroxidases"/>
    <property type="match status" value="1"/>
</dbReference>
<reference evidence="7" key="1">
    <citation type="submission" date="2020-02" db="EMBL/GenBank/DDBJ databases">
        <authorList>
            <person name="Palmer J.M."/>
        </authorList>
    </citation>
    <scope>NUCLEOTIDE SEQUENCE</scope>
    <source>
        <strain evidence="7">EPUS1.4</strain>
        <tissue evidence="7">Thallus</tissue>
    </source>
</reference>
<dbReference type="GO" id="GO:0004497">
    <property type="term" value="F:monooxygenase activity"/>
    <property type="evidence" value="ECO:0007669"/>
    <property type="project" value="InterPro"/>
</dbReference>
<dbReference type="InterPro" id="IPR001128">
    <property type="entry name" value="Cyt_P450"/>
</dbReference>
<feature type="compositionally biased region" description="Polar residues" evidence="6">
    <location>
        <begin position="17"/>
        <end position="26"/>
    </location>
</feature>
<dbReference type="InterPro" id="IPR037120">
    <property type="entry name" value="Haem_peroxidase_sf_animal"/>
</dbReference>
<dbReference type="CDD" id="cd09817">
    <property type="entry name" value="linoleate_diol_synthase_like"/>
    <property type="match status" value="1"/>
</dbReference>